<comment type="caution">
    <text evidence="1">The sequence shown here is derived from an EMBL/GenBank/DDBJ whole genome shotgun (WGS) entry which is preliminary data.</text>
</comment>
<gene>
    <name evidence="1" type="ORF">ENM31_02005</name>
</gene>
<dbReference type="AlphaFoldDB" id="A0A7J3VSP1"/>
<protein>
    <submittedName>
        <fullName evidence="1">Uncharacterized protein</fullName>
    </submittedName>
</protein>
<reference evidence="1" key="1">
    <citation type="journal article" date="2020" name="mSystems">
        <title>Genome- and Community-Level Interaction Insights into Carbon Utilization and Element Cycling Functions of Hydrothermarchaeota in Hydrothermal Sediment.</title>
        <authorList>
            <person name="Zhou Z."/>
            <person name="Liu Y."/>
            <person name="Xu W."/>
            <person name="Pan J."/>
            <person name="Luo Z.H."/>
            <person name="Li M."/>
        </authorList>
    </citation>
    <scope>NUCLEOTIDE SEQUENCE [LARGE SCALE GENOMIC DNA]</scope>
    <source>
        <strain evidence="1">SpSt-1074</strain>
    </source>
</reference>
<proteinExistence type="predicted"/>
<accession>A0A7J3VSP1</accession>
<name>A0A7J3VSP1_CALS0</name>
<evidence type="ECO:0000313" key="1">
    <source>
        <dbReference type="EMBL" id="HHM44059.1"/>
    </source>
</evidence>
<dbReference type="EMBL" id="DRXH01000067">
    <property type="protein sequence ID" value="HHM44059.1"/>
    <property type="molecule type" value="Genomic_DNA"/>
</dbReference>
<sequence>MKPKTSLILFALIAAAALALAALQLQPGLALGGNGGQKLSSSVETIFESLAGKNPNDVYEAIDKLSDSEYRSILSSIKPRFASAPPFRCTPDMGARLCELLSRSSANGVVEPWEFCFNEPIDAGCPAATFCDAYSGRCQSSQGPCFLDAAREQFERNR</sequence>
<organism evidence="1">
    <name type="scientific">Caldiarchaeum subterraneum</name>
    <dbReference type="NCBI Taxonomy" id="311458"/>
    <lineage>
        <taxon>Archaea</taxon>
        <taxon>Nitrososphaerota</taxon>
        <taxon>Candidatus Caldarchaeales</taxon>
        <taxon>Candidatus Caldarchaeaceae</taxon>
        <taxon>Candidatus Caldarchaeum</taxon>
    </lineage>
</organism>